<evidence type="ECO:0000256" key="1">
    <source>
        <dbReference type="ARBA" id="ARBA00005187"/>
    </source>
</evidence>
<protein>
    <recommendedName>
        <fullName evidence="2">asparagine synthase (glutamine-hydrolyzing)</fullName>
        <ecNumber evidence="2">6.3.5.4</ecNumber>
    </recommendedName>
</protein>
<comment type="catalytic activity">
    <reaction evidence="4">
        <text>L-aspartate + L-glutamine + ATP + H2O = L-asparagine + L-glutamate + AMP + diphosphate + H(+)</text>
        <dbReference type="Rhea" id="RHEA:12228"/>
        <dbReference type="ChEBI" id="CHEBI:15377"/>
        <dbReference type="ChEBI" id="CHEBI:15378"/>
        <dbReference type="ChEBI" id="CHEBI:29985"/>
        <dbReference type="ChEBI" id="CHEBI:29991"/>
        <dbReference type="ChEBI" id="CHEBI:30616"/>
        <dbReference type="ChEBI" id="CHEBI:33019"/>
        <dbReference type="ChEBI" id="CHEBI:58048"/>
        <dbReference type="ChEBI" id="CHEBI:58359"/>
        <dbReference type="ChEBI" id="CHEBI:456215"/>
        <dbReference type="EC" id="6.3.5.4"/>
    </reaction>
</comment>
<comment type="pathway">
    <text evidence="1">Amino-acid biosynthesis; L-asparagine biosynthesis; L-asparagine from L-aspartate (L-Gln route): step 1/1.</text>
</comment>
<dbReference type="PANTHER" id="PTHR43284:SF1">
    <property type="entry name" value="ASPARAGINE SYNTHETASE"/>
    <property type="match status" value="1"/>
</dbReference>
<organism evidence="5 6">
    <name type="scientific">Butyrivibrio fibrisolvens</name>
    <dbReference type="NCBI Taxonomy" id="831"/>
    <lineage>
        <taxon>Bacteria</taxon>
        <taxon>Bacillati</taxon>
        <taxon>Bacillota</taxon>
        <taxon>Clostridia</taxon>
        <taxon>Lachnospirales</taxon>
        <taxon>Lachnospiraceae</taxon>
        <taxon>Butyrivibrio</taxon>
    </lineage>
</organism>
<dbReference type="GO" id="GO:0006529">
    <property type="term" value="P:asparagine biosynthetic process"/>
    <property type="evidence" value="ECO:0007669"/>
    <property type="project" value="UniProtKB-KW"/>
</dbReference>
<dbReference type="InterPro" id="IPR051786">
    <property type="entry name" value="ASN_synthetase/amidase"/>
</dbReference>
<keyword evidence="3" id="KW-0028">Amino-acid biosynthesis</keyword>
<dbReference type="SUPFAM" id="SSF52402">
    <property type="entry name" value="Adenine nucleotide alpha hydrolases-like"/>
    <property type="match status" value="1"/>
</dbReference>
<proteinExistence type="predicted"/>
<sequence length="540" mass="62743">MDIFGAKLIDDELVVDTNLQHANIYGYDVYFKNNSRISDNDCSDIIEIVKKNHCIAIRKYDSNIEILNDPFGYFPIYIYVEPSTSGNMFLIDTVFENFHGCKLTADIAGAYENLMYSSGLWDRTPFNEIKQMPAATKALFNTIERKLKVESYWDFKIPLIDITSEDEVIDKVWSVLSEIYKKYKNMSLVMGISGGLDSRLSMCLLKENADLYKLKTFTFGHYKGIKDYKYAIETAKRLGAEAPEFIKLSDDTYSDAVSLPIKSGGNVGINHGHAYFCLKQMDIKSKTLISNYYSDGVMGYDCRPSDVDDYLKCDYYHIFESNFYNASPEILEIIRNDLMKVISRRAKSDNYSGYNEYIYLTERNPKFHMKLSYLYSELLDVELPFAEYSLLQVVISLPQKYRYYKKIEHLILEKRIGLFEDVSSTRYAGLDKEENYWTSKTAYNIKYVHMLLLNRCNAILKLINNGKVMMPNPYITENHLAVFDRCFDKDKKWADELLYDTIGLAIKNNPLKQKCIRTADADRGFELISLAYLYREYIVE</sequence>
<gene>
    <name evidence="5" type="ORF">CPT75_02380</name>
</gene>
<dbReference type="RefSeq" id="WP_110071982.1">
    <property type="nucleotide sequence ID" value="NZ_CM009896.1"/>
</dbReference>
<keyword evidence="3" id="KW-0061">Asparagine biosynthesis</keyword>
<evidence type="ECO:0000313" key="6">
    <source>
        <dbReference type="Proteomes" id="UP000245488"/>
    </source>
</evidence>
<evidence type="ECO:0000256" key="3">
    <source>
        <dbReference type="ARBA" id="ARBA00022888"/>
    </source>
</evidence>
<name>A0A317G0T1_BUTFI</name>
<dbReference type="AlphaFoldDB" id="A0A317G0T1"/>
<dbReference type="PANTHER" id="PTHR43284">
    <property type="entry name" value="ASPARAGINE SYNTHETASE (GLUTAMINE-HYDROLYZING)"/>
    <property type="match status" value="1"/>
</dbReference>
<evidence type="ECO:0000256" key="4">
    <source>
        <dbReference type="ARBA" id="ARBA00048741"/>
    </source>
</evidence>
<dbReference type="EMBL" id="NXNG01000001">
    <property type="protein sequence ID" value="PWT26042.1"/>
    <property type="molecule type" value="Genomic_DNA"/>
</dbReference>
<accession>A0A317G0T1</accession>
<dbReference type="Proteomes" id="UP000245488">
    <property type="component" value="Chromosome"/>
</dbReference>
<evidence type="ECO:0000313" key="5">
    <source>
        <dbReference type="EMBL" id="PWT26042.1"/>
    </source>
</evidence>
<comment type="caution">
    <text evidence="5">The sequence shown here is derived from an EMBL/GenBank/DDBJ whole genome shotgun (WGS) entry which is preliminary data.</text>
</comment>
<reference evidence="5 6" key="1">
    <citation type="submission" date="2017-09" db="EMBL/GenBank/DDBJ databases">
        <title>High-quality draft genome sequence of Butyrivibrio fibrisolvens INBov1, isolated from cow rumen.</title>
        <authorList>
            <person name="Rodriguez Hernaez J."/>
            <person name="Rivarola M."/>
            <person name="Paniego N."/>
            <person name="Cravero S."/>
            <person name="Ceron Cucchi M."/>
            <person name="Martinez M.C."/>
        </authorList>
    </citation>
    <scope>NUCLEOTIDE SEQUENCE [LARGE SCALE GENOMIC DNA]</scope>
    <source>
        <strain evidence="5 6">INBov1</strain>
    </source>
</reference>
<dbReference type="GO" id="GO:0004066">
    <property type="term" value="F:asparagine synthase (glutamine-hydrolyzing) activity"/>
    <property type="evidence" value="ECO:0007669"/>
    <property type="project" value="UniProtKB-EC"/>
</dbReference>
<keyword evidence="6" id="KW-1185">Reference proteome</keyword>
<dbReference type="EC" id="6.3.5.4" evidence="2"/>
<evidence type="ECO:0000256" key="2">
    <source>
        <dbReference type="ARBA" id="ARBA00012737"/>
    </source>
</evidence>
<dbReference type="Gene3D" id="3.40.50.620">
    <property type="entry name" value="HUPs"/>
    <property type="match status" value="1"/>
</dbReference>
<dbReference type="InterPro" id="IPR014729">
    <property type="entry name" value="Rossmann-like_a/b/a_fold"/>
</dbReference>